<organism evidence="2">
    <name type="scientific">marine metagenome</name>
    <dbReference type="NCBI Taxonomy" id="408172"/>
    <lineage>
        <taxon>unclassified sequences</taxon>
        <taxon>metagenomes</taxon>
        <taxon>ecological metagenomes</taxon>
    </lineage>
</organism>
<proteinExistence type="predicted"/>
<name>A0A382XDS4_9ZZZZ</name>
<gene>
    <name evidence="2" type="ORF">METZ01_LOCUS421375</name>
</gene>
<dbReference type="AlphaFoldDB" id="A0A382XDS4"/>
<feature type="region of interest" description="Disordered" evidence="1">
    <location>
        <begin position="1"/>
        <end position="24"/>
    </location>
</feature>
<reference evidence="2" key="1">
    <citation type="submission" date="2018-05" db="EMBL/GenBank/DDBJ databases">
        <authorList>
            <person name="Lanie J.A."/>
            <person name="Ng W.-L."/>
            <person name="Kazmierczak K.M."/>
            <person name="Andrzejewski T.M."/>
            <person name="Davidsen T.M."/>
            <person name="Wayne K.J."/>
            <person name="Tettelin H."/>
            <person name="Glass J.I."/>
            <person name="Rusch D."/>
            <person name="Podicherti R."/>
            <person name="Tsui H.-C.T."/>
            <person name="Winkler M.E."/>
        </authorList>
    </citation>
    <scope>NUCLEOTIDE SEQUENCE</scope>
</reference>
<evidence type="ECO:0000256" key="1">
    <source>
        <dbReference type="SAM" id="MobiDB-lite"/>
    </source>
</evidence>
<protein>
    <submittedName>
        <fullName evidence="2">Uncharacterized protein</fullName>
    </submittedName>
</protein>
<evidence type="ECO:0000313" key="2">
    <source>
        <dbReference type="EMBL" id="SVD68521.1"/>
    </source>
</evidence>
<dbReference type="EMBL" id="UINC01166518">
    <property type="protein sequence ID" value="SVD68521.1"/>
    <property type="molecule type" value="Genomic_DNA"/>
</dbReference>
<feature type="non-terminal residue" evidence="2">
    <location>
        <position position="88"/>
    </location>
</feature>
<feature type="compositionally biased region" description="Basic and acidic residues" evidence="1">
    <location>
        <begin position="1"/>
        <end position="21"/>
    </location>
</feature>
<sequence length="88" mass="10076">MQVNQHKRDQRGQSEIHDRDKKNRRAIHYQTVLGEVVYEEWGNRTGGDKGLPGPLIQGFLTDIHFEHSQAVLVPANPDLPIVRDPHSM</sequence>
<accession>A0A382XDS4</accession>